<proteinExistence type="predicted"/>
<protein>
    <submittedName>
        <fullName evidence="1">Uncharacterized protein</fullName>
    </submittedName>
</protein>
<dbReference type="AlphaFoldDB" id="A0A377GBW7"/>
<dbReference type="RefSeq" id="WP_010654056.1">
    <property type="nucleotide sequence ID" value="NZ_JAPHOO010000001.1"/>
</dbReference>
<dbReference type="OrthoDB" id="5651571at2"/>
<accession>A0A377GBW7</accession>
<reference evidence="1 2" key="1">
    <citation type="submission" date="2018-06" db="EMBL/GenBank/DDBJ databases">
        <authorList>
            <consortium name="Pathogen Informatics"/>
            <person name="Doyle S."/>
        </authorList>
    </citation>
    <scope>NUCLEOTIDE SEQUENCE [LARGE SCALE GENOMIC DNA]</scope>
    <source>
        <strain evidence="1 2">NCTC11370</strain>
    </source>
</reference>
<dbReference type="GeneID" id="93291578"/>
<gene>
    <name evidence="1" type="ORF">NCTC11370_01868</name>
</gene>
<sequence>MAYTNYFFIDQSRKKMARIYKSLSEEFKNDLVHIESSYKDLLIKDTEVQLLIEVNELKNKMSHLLSHFIPLFLKDERGFTLEINNLKIKVLSLKAKLMMHHILWNHNQFDINHFVLVTNSLHNRLEEFSHKLLALSELDDAADATSARSKYQDYFEQTYGVLRQKYEELSDTFSIGDSLDYSSDEEKVSLGDFEAYHPRKTPKLS</sequence>
<dbReference type="EMBL" id="UGGT01000001">
    <property type="protein sequence ID" value="STO21788.1"/>
    <property type="molecule type" value="Genomic_DNA"/>
</dbReference>
<evidence type="ECO:0000313" key="2">
    <source>
        <dbReference type="Proteomes" id="UP000254554"/>
    </source>
</evidence>
<name>A0A377GBW7_9GAMM</name>
<organism evidence="1 2">
    <name type="scientific">Fluoribacter dumoffii</name>
    <dbReference type="NCBI Taxonomy" id="463"/>
    <lineage>
        <taxon>Bacteria</taxon>
        <taxon>Pseudomonadati</taxon>
        <taxon>Pseudomonadota</taxon>
        <taxon>Gammaproteobacteria</taxon>
        <taxon>Legionellales</taxon>
        <taxon>Legionellaceae</taxon>
        <taxon>Fluoribacter</taxon>
    </lineage>
</organism>
<dbReference type="Proteomes" id="UP000254554">
    <property type="component" value="Unassembled WGS sequence"/>
</dbReference>
<keyword evidence="2" id="KW-1185">Reference proteome</keyword>
<evidence type="ECO:0000313" key="1">
    <source>
        <dbReference type="EMBL" id="STO21788.1"/>
    </source>
</evidence>
<dbReference type="STRING" id="1094715.GCA_000236165_00557"/>